<keyword evidence="2" id="KW-1185">Reference proteome</keyword>
<accession>A0ABU3VT66</accession>
<proteinExistence type="predicted"/>
<evidence type="ECO:0000313" key="1">
    <source>
        <dbReference type="EMBL" id="MDV0446110.1"/>
    </source>
</evidence>
<comment type="caution">
    <text evidence="1">The sequence shown here is derived from an EMBL/GenBank/DDBJ whole genome shotgun (WGS) entry which is preliminary data.</text>
</comment>
<gene>
    <name evidence="1" type="ORF">MmiAt1_17240</name>
</gene>
<sequence>MWFMLVLTGYVCGSGGNQMQLGDLHYSTENERFVKNRGLFVNLLTVVCVNV</sequence>
<evidence type="ECO:0000313" key="2">
    <source>
        <dbReference type="Proteomes" id="UP001272052"/>
    </source>
</evidence>
<dbReference type="EMBL" id="JAWDKC010000032">
    <property type="protein sequence ID" value="MDV0446110.1"/>
    <property type="molecule type" value="Genomic_DNA"/>
</dbReference>
<protein>
    <submittedName>
        <fullName evidence="1">Uncharacterized protein</fullName>
    </submittedName>
</protein>
<name>A0ABU3VT66_9EURY</name>
<organism evidence="1 2">
    <name type="scientific">Methanimicrococcus hacksteinii</name>
    <dbReference type="NCBI Taxonomy" id="3028293"/>
    <lineage>
        <taxon>Archaea</taxon>
        <taxon>Methanobacteriati</taxon>
        <taxon>Methanobacteriota</taxon>
        <taxon>Stenosarchaea group</taxon>
        <taxon>Methanomicrobia</taxon>
        <taxon>Methanosarcinales</taxon>
        <taxon>Methanosarcinaceae</taxon>
        <taxon>Methanimicrococcus</taxon>
    </lineage>
</organism>
<dbReference type="Proteomes" id="UP001272052">
    <property type="component" value="Unassembled WGS sequence"/>
</dbReference>
<reference evidence="1 2" key="1">
    <citation type="submission" date="2023-06" db="EMBL/GenBank/DDBJ databases">
        <title>Genome sequence of Methanimicrococcus sp. At1.</title>
        <authorList>
            <person name="Protasov E."/>
            <person name="Platt K."/>
            <person name="Poehlein A."/>
            <person name="Daniel R."/>
            <person name="Brune A."/>
        </authorList>
    </citation>
    <scope>NUCLEOTIDE SEQUENCE [LARGE SCALE GENOMIC DNA]</scope>
    <source>
        <strain evidence="1 2">At1</strain>
    </source>
</reference>